<dbReference type="EMBL" id="JBFWIC010000008">
    <property type="protein sequence ID" value="MEZ0474527.1"/>
    <property type="molecule type" value="Genomic_DNA"/>
</dbReference>
<sequence length="185" mass="21505">MKFLLSMLLLGLLCATTADARVRNVTDPDAPRALPDEGRVSVAWTDPAEFTEIRHSRNRWEAKRGDWVRQLAEHLQTRAEDRLPEGQRLDVTITDIRRAGSYEPWQGMQFDSVRIMRDIYWPRIELNFRRLDAAGNVIDEGERTLSDSMYLSNTSIARRNDMLRYEKSLLDQWLRREFGAPAPDA</sequence>
<dbReference type="InterPro" id="IPR021557">
    <property type="entry name" value="DUF3016"/>
</dbReference>
<dbReference type="Pfam" id="PF11454">
    <property type="entry name" value="DUF3016"/>
    <property type="match status" value="1"/>
</dbReference>
<feature type="chain" id="PRO_5045532964" evidence="1">
    <location>
        <begin position="21"/>
        <end position="185"/>
    </location>
</feature>
<feature type="signal peptide" evidence="1">
    <location>
        <begin position="1"/>
        <end position="20"/>
    </location>
</feature>
<name>A0ABV4HS62_9GAMM</name>
<accession>A0ABV4HS62</accession>
<comment type="caution">
    <text evidence="2">The sequence shown here is derived from an EMBL/GenBank/DDBJ whole genome shotgun (WGS) entry which is preliminary data.</text>
</comment>
<evidence type="ECO:0000313" key="2">
    <source>
        <dbReference type="EMBL" id="MEZ0474527.1"/>
    </source>
</evidence>
<protein>
    <submittedName>
        <fullName evidence="2">DUF3016 domain-containing protein</fullName>
    </submittedName>
</protein>
<evidence type="ECO:0000313" key="3">
    <source>
        <dbReference type="Proteomes" id="UP001566331"/>
    </source>
</evidence>
<reference evidence="2 3" key="1">
    <citation type="submission" date="2024-07" db="EMBL/GenBank/DDBJ databases">
        <title>Luteimonas salilacus sp. nov., isolated from the shore soil of Salt Lake in Tibet of China.</title>
        <authorList>
            <person name="Zhang X."/>
            <person name="Li A."/>
        </authorList>
    </citation>
    <scope>NUCLEOTIDE SEQUENCE [LARGE SCALE GENOMIC DNA]</scope>
    <source>
        <strain evidence="2 3">B3-2-R+30</strain>
    </source>
</reference>
<keyword evidence="3" id="KW-1185">Reference proteome</keyword>
<organism evidence="2 3">
    <name type="scientific">Luteimonas salinilitoris</name>
    <dbReference type="NCBI Taxonomy" id="3237697"/>
    <lineage>
        <taxon>Bacteria</taxon>
        <taxon>Pseudomonadati</taxon>
        <taxon>Pseudomonadota</taxon>
        <taxon>Gammaproteobacteria</taxon>
        <taxon>Lysobacterales</taxon>
        <taxon>Lysobacteraceae</taxon>
        <taxon>Luteimonas</taxon>
    </lineage>
</organism>
<gene>
    <name evidence="2" type="ORF">AB6713_07830</name>
</gene>
<dbReference type="Proteomes" id="UP001566331">
    <property type="component" value="Unassembled WGS sequence"/>
</dbReference>
<evidence type="ECO:0000256" key="1">
    <source>
        <dbReference type="SAM" id="SignalP"/>
    </source>
</evidence>
<keyword evidence="1" id="KW-0732">Signal</keyword>
<proteinExistence type="predicted"/>
<dbReference type="RefSeq" id="WP_370563848.1">
    <property type="nucleotide sequence ID" value="NZ_JBFWIB010000005.1"/>
</dbReference>